<keyword evidence="5" id="KW-0560">Oxidoreductase</keyword>
<keyword evidence="2" id="KW-0057">Aromatic amino acid biosynthesis</keyword>
<dbReference type="PANTHER" id="PTHR21089:SF1">
    <property type="entry name" value="BIFUNCTIONAL 3-DEHYDROQUINATE DEHYDRATASE_SHIKIMATE DEHYDROGENASE, CHLOROPLASTIC"/>
    <property type="match status" value="1"/>
</dbReference>
<keyword evidence="6" id="KW-1185">Reference proteome</keyword>
<comment type="caution">
    <text evidence="5">The sequence shown here is derived from an EMBL/GenBank/DDBJ whole genome shotgun (WGS) entry which is preliminary data.</text>
</comment>
<evidence type="ECO:0000256" key="2">
    <source>
        <dbReference type="ARBA" id="ARBA00023141"/>
    </source>
</evidence>
<name>A0ABT8GKA1_9MICO</name>
<dbReference type="InterPro" id="IPR046346">
    <property type="entry name" value="Aminoacid_DH-like_N_sf"/>
</dbReference>
<accession>A0ABT8GKA1</accession>
<dbReference type="GO" id="GO:0004764">
    <property type="term" value="F:shikimate 3-dehydrogenase (NADP+) activity"/>
    <property type="evidence" value="ECO:0007669"/>
    <property type="project" value="UniProtKB-EC"/>
</dbReference>
<dbReference type="SUPFAM" id="SSF51735">
    <property type="entry name" value="NAD(P)-binding Rossmann-fold domains"/>
    <property type="match status" value="1"/>
</dbReference>
<evidence type="ECO:0000313" key="6">
    <source>
        <dbReference type="Proteomes" id="UP001172708"/>
    </source>
</evidence>
<proteinExistence type="predicted"/>
<feature type="domain" description="Shikimate dehydrogenase substrate binding N-terminal" evidence="3">
    <location>
        <begin position="16"/>
        <end position="97"/>
    </location>
</feature>
<dbReference type="InterPro" id="IPR022893">
    <property type="entry name" value="Shikimate_DH_fam"/>
</dbReference>
<evidence type="ECO:0000313" key="5">
    <source>
        <dbReference type="EMBL" id="MDN4481669.1"/>
    </source>
</evidence>
<sequence length="290" mass="30042">MPPTSVGSGAIRRAGVLGHPIEHSLSPLLHRAAYEALGLDWEYDAHDVTEEQLPAFISALDGRWSGLSLTMPLKIAATQLVDFVEPMAKLVGAINTVLVQPVADGRQLVGANTDVHGIVAALREGGVERADAGVVVGGGATATSALAALGRIGVTRPIVVVRSRARAGALMRAATKMGVEPRFVSFEDAPSYLERAVAVVSTVPADAGEGLAHALAEAGRPLHDGAVLLDAVYSPLDTPLGIAWEQAGGTFVRGTRMLLHQAGEQVRLMTGREAPLDAMGSALDGAVHRG</sequence>
<dbReference type="InterPro" id="IPR036291">
    <property type="entry name" value="NAD(P)-bd_dom_sf"/>
</dbReference>
<dbReference type="Pfam" id="PF18317">
    <property type="entry name" value="SDH_C"/>
    <property type="match status" value="1"/>
</dbReference>
<dbReference type="InterPro" id="IPR013708">
    <property type="entry name" value="Shikimate_DH-bd_N"/>
</dbReference>
<dbReference type="NCBIfam" id="NF001311">
    <property type="entry name" value="PRK00258.1-3"/>
    <property type="match status" value="1"/>
</dbReference>
<dbReference type="PANTHER" id="PTHR21089">
    <property type="entry name" value="SHIKIMATE DEHYDROGENASE"/>
    <property type="match status" value="1"/>
</dbReference>
<reference evidence="5" key="1">
    <citation type="submission" date="2023-06" db="EMBL/GenBank/DDBJ databases">
        <title>Egi l300058.</title>
        <authorList>
            <person name="Gao L."/>
            <person name="Fang B.-Z."/>
            <person name="Li W.-J."/>
        </authorList>
    </citation>
    <scope>NUCLEOTIDE SEQUENCE</scope>
    <source>
        <strain evidence="5">EGI L300058</strain>
    </source>
</reference>
<feature type="domain" description="SDH C-terminal" evidence="4">
    <location>
        <begin position="254"/>
        <end position="279"/>
    </location>
</feature>
<dbReference type="InterPro" id="IPR041121">
    <property type="entry name" value="SDH_C"/>
</dbReference>
<organism evidence="5 6">
    <name type="scientific">Demequina muriae</name>
    <dbReference type="NCBI Taxonomy" id="3051664"/>
    <lineage>
        <taxon>Bacteria</taxon>
        <taxon>Bacillati</taxon>
        <taxon>Actinomycetota</taxon>
        <taxon>Actinomycetes</taxon>
        <taxon>Micrococcales</taxon>
        <taxon>Demequinaceae</taxon>
        <taxon>Demequina</taxon>
    </lineage>
</organism>
<evidence type="ECO:0000256" key="1">
    <source>
        <dbReference type="ARBA" id="ARBA00004871"/>
    </source>
</evidence>
<dbReference type="Proteomes" id="UP001172708">
    <property type="component" value="Unassembled WGS sequence"/>
</dbReference>
<dbReference type="SUPFAM" id="SSF53223">
    <property type="entry name" value="Aminoacid dehydrogenase-like, N-terminal domain"/>
    <property type="match status" value="1"/>
</dbReference>
<protein>
    <submittedName>
        <fullName evidence="5">Shikimate dehydrogenase</fullName>
        <ecNumber evidence="5">1.1.1.25</ecNumber>
    </submittedName>
</protein>
<keyword evidence="2" id="KW-0028">Amino-acid biosynthesis</keyword>
<dbReference type="Gene3D" id="3.40.50.720">
    <property type="entry name" value="NAD(P)-binding Rossmann-like Domain"/>
    <property type="match status" value="1"/>
</dbReference>
<dbReference type="EC" id="1.1.1.25" evidence="5"/>
<evidence type="ECO:0000259" key="3">
    <source>
        <dbReference type="Pfam" id="PF08501"/>
    </source>
</evidence>
<gene>
    <name evidence="5" type="ORF">QQX02_12130</name>
</gene>
<comment type="pathway">
    <text evidence="1">Metabolic intermediate biosynthesis; chorismate biosynthesis; chorismate from D-erythrose 4-phosphate and phosphoenolpyruvate: step 4/7.</text>
</comment>
<dbReference type="Gene3D" id="3.40.50.10860">
    <property type="entry name" value="Leucine Dehydrogenase, chain A, domain 1"/>
    <property type="match status" value="1"/>
</dbReference>
<dbReference type="Pfam" id="PF08501">
    <property type="entry name" value="Shikimate_dh_N"/>
    <property type="match status" value="1"/>
</dbReference>
<dbReference type="EMBL" id="JAUHQA010000001">
    <property type="protein sequence ID" value="MDN4481669.1"/>
    <property type="molecule type" value="Genomic_DNA"/>
</dbReference>
<dbReference type="RefSeq" id="WP_301143398.1">
    <property type="nucleotide sequence ID" value="NZ_JAUHQA010000001.1"/>
</dbReference>
<evidence type="ECO:0000259" key="4">
    <source>
        <dbReference type="Pfam" id="PF18317"/>
    </source>
</evidence>